<dbReference type="OrthoDB" id="419616at2759"/>
<dbReference type="Proteomes" id="UP000054477">
    <property type="component" value="Unassembled WGS sequence"/>
</dbReference>
<dbReference type="InterPro" id="IPR020846">
    <property type="entry name" value="MFS_dom"/>
</dbReference>
<organism evidence="9 10">
    <name type="scientific">Laccaria amethystina LaAM-08-1</name>
    <dbReference type="NCBI Taxonomy" id="1095629"/>
    <lineage>
        <taxon>Eukaryota</taxon>
        <taxon>Fungi</taxon>
        <taxon>Dikarya</taxon>
        <taxon>Basidiomycota</taxon>
        <taxon>Agaricomycotina</taxon>
        <taxon>Agaricomycetes</taxon>
        <taxon>Agaricomycetidae</taxon>
        <taxon>Agaricales</taxon>
        <taxon>Agaricineae</taxon>
        <taxon>Hydnangiaceae</taxon>
        <taxon>Laccaria</taxon>
    </lineage>
</organism>
<evidence type="ECO:0000256" key="1">
    <source>
        <dbReference type="ARBA" id="ARBA00004141"/>
    </source>
</evidence>
<feature type="region of interest" description="Disordered" evidence="6">
    <location>
        <begin position="235"/>
        <end position="261"/>
    </location>
</feature>
<feature type="transmembrane region" description="Helical" evidence="7">
    <location>
        <begin position="315"/>
        <end position="335"/>
    </location>
</feature>
<evidence type="ECO:0000259" key="8">
    <source>
        <dbReference type="PROSITE" id="PS50850"/>
    </source>
</evidence>
<dbReference type="GO" id="GO:0022857">
    <property type="term" value="F:transmembrane transporter activity"/>
    <property type="evidence" value="ECO:0007669"/>
    <property type="project" value="InterPro"/>
</dbReference>
<evidence type="ECO:0000313" key="10">
    <source>
        <dbReference type="Proteomes" id="UP000054477"/>
    </source>
</evidence>
<dbReference type="AlphaFoldDB" id="A0A0C9XFV1"/>
<feature type="transmembrane region" description="Helical" evidence="7">
    <location>
        <begin position="347"/>
        <end position="368"/>
    </location>
</feature>
<keyword evidence="4 7" id="KW-1133">Transmembrane helix</keyword>
<evidence type="ECO:0000256" key="2">
    <source>
        <dbReference type="ARBA" id="ARBA00022448"/>
    </source>
</evidence>
<feature type="transmembrane region" description="Helical" evidence="7">
    <location>
        <begin position="269"/>
        <end position="295"/>
    </location>
</feature>
<reference evidence="10" key="2">
    <citation type="submission" date="2015-01" db="EMBL/GenBank/DDBJ databases">
        <title>Evolutionary Origins and Diversification of the Mycorrhizal Mutualists.</title>
        <authorList>
            <consortium name="DOE Joint Genome Institute"/>
            <consortium name="Mycorrhizal Genomics Consortium"/>
            <person name="Kohler A."/>
            <person name="Kuo A."/>
            <person name="Nagy L.G."/>
            <person name="Floudas D."/>
            <person name="Copeland A."/>
            <person name="Barry K.W."/>
            <person name="Cichocki N."/>
            <person name="Veneault-Fourrey C."/>
            <person name="LaButti K."/>
            <person name="Lindquist E.A."/>
            <person name="Lipzen A."/>
            <person name="Lundell T."/>
            <person name="Morin E."/>
            <person name="Murat C."/>
            <person name="Riley R."/>
            <person name="Ohm R."/>
            <person name="Sun H."/>
            <person name="Tunlid A."/>
            <person name="Henrissat B."/>
            <person name="Grigoriev I.V."/>
            <person name="Hibbett D.S."/>
            <person name="Martin F."/>
        </authorList>
    </citation>
    <scope>NUCLEOTIDE SEQUENCE [LARGE SCALE GENOMIC DNA]</scope>
    <source>
        <strain evidence="10">LaAM-08-1</strain>
    </source>
</reference>
<dbReference type="HOGENOM" id="CLU_001265_54_6_1"/>
<keyword evidence="10" id="KW-1185">Reference proteome</keyword>
<keyword evidence="2" id="KW-0813">Transport</keyword>
<feature type="transmembrane region" description="Helical" evidence="7">
    <location>
        <begin position="206"/>
        <end position="228"/>
    </location>
</feature>
<protein>
    <recommendedName>
        <fullName evidence="8">Major facilitator superfamily (MFS) profile domain-containing protein</fullName>
    </recommendedName>
</protein>
<dbReference type="PANTHER" id="PTHR23504">
    <property type="entry name" value="MAJOR FACILITATOR SUPERFAMILY DOMAIN-CONTAINING PROTEIN 10"/>
    <property type="match status" value="1"/>
</dbReference>
<feature type="transmembrane region" description="Helical" evidence="7">
    <location>
        <begin position="163"/>
        <end position="186"/>
    </location>
</feature>
<dbReference type="EMBL" id="KN838719">
    <property type="protein sequence ID" value="KIJ96506.1"/>
    <property type="molecule type" value="Genomic_DNA"/>
</dbReference>
<name>A0A0C9XFV1_9AGAR</name>
<dbReference type="CDD" id="cd17330">
    <property type="entry name" value="MFS_SLC46_TetA_like"/>
    <property type="match status" value="1"/>
</dbReference>
<dbReference type="InterPro" id="IPR011701">
    <property type="entry name" value="MFS"/>
</dbReference>
<accession>A0A0C9XFV1</accession>
<feature type="transmembrane region" description="Helical" evidence="7">
    <location>
        <begin position="106"/>
        <end position="124"/>
    </location>
</feature>
<evidence type="ECO:0000256" key="3">
    <source>
        <dbReference type="ARBA" id="ARBA00022692"/>
    </source>
</evidence>
<dbReference type="GO" id="GO:0016020">
    <property type="term" value="C:membrane"/>
    <property type="evidence" value="ECO:0007669"/>
    <property type="project" value="UniProtKB-SubCell"/>
</dbReference>
<dbReference type="InterPro" id="IPR036259">
    <property type="entry name" value="MFS_trans_sf"/>
</dbReference>
<dbReference type="SUPFAM" id="SSF103473">
    <property type="entry name" value="MFS general substrate transporter"/>
    <property type="match status" value="1"/>
</dbReference>
<evidence type="ECO:0000256" key="6">
    <source>
        <dbReference type="SAM" id="MobiDB-lite"/>
    </source>
</evidence>
<dbReference type="PROSITE" id="PS50850">
    <property type="entry name" value="MFS"/>
    <property type="match status" value="1"/>
</dbReference>
<comment type="subcellular location">
    <subcellularLocation>
        <location evidence="1">Membrane</location>
        <topology evidence="1">Multi-pass membrane protein</topology>
    </subcellularLocation>
</comment>
<proteinExistence type="predicted"/>
<sequence length="483" mass="52559">MSLTIADDGSPVYDSEETPLLKQHKKTPLPILQIGIGLILQICEPICSQSIYPYINELVSTLGITGGDERKVGYYAGLIESLFFVTEAITVLQWSRLSDHIGRKPVILVGLTGIMLSILCFGLSRTFVTLVISRCLCGLLNGNIGVMKSLMGELTDPTNRAEAFALMPVTWSMGMSLGPLIGGSLARPSDRFPNAFSAEFWKEFPYFLPCIASASIVFVVFLVAALFLKETVPKRNARPKRPSSPSPDCTLAEAVEPPSSHEPLPLQKLLVFPVVISILNYTTLAVLNISVNALLPLFFHMPLDMGGLDLEPVTIGYIIGVYGAGTGLFQFLFFAKLVRRFGPRRMFVTSLSAFIPIFLMFPVVNIVAKTLGVSLLVWVLVGCQLVLLFFMDTAYGCIFMYITASAPNKRSLGATNGLSQTTVAAARAIGPALSTSLFSFSVERNILGGYGVYAFFTLFSALSLLLAVRLPHQIWAESQELDG</sequence>
<dbReference type="Gene3D" id="1.20.1250.20">
    <property type="entry name" value="MFS general substrate transporter like domains"/>
    <property type="match status" value="1"/>
</dbReference>
<feature type="domain" description="Major facilitator superfamily (MFS) profile" evidence="8">
    <location>
        <begin position="30"/>
        <end position="475"/>
    </location>
</feature>
<gene>
    <name evidence="9" type="ORF">K443DRAFT_283376</name>
</gene>
<evidence type="ECO:0000256" key="4">
    <source>
        <dbReference type="ARBA" id="ARBA00022989"/>
    </source>
</evidence>
<reference evidence="9 10" key="1">
    <citation type="submission" date="2014-04" db="EMBL/GenBank/DDBJ databases">
        <authorList>
            <consortium name="DOE Joint Genome Institute"/>
            <person name="Kuo A."/>
            <person name="Kohler A."/>
            <person name="Nagy L.G."/>
            <person name="Floudas D."/>
            <person name="Copeland A."/>
            <person name="Barry K.W."/>
            <person name="Cichocki N."/>
            <person name="Veneault-Fourrey C."/>
            <person name="LaButti K."/>
            <person name="Lindquist E.A."/>
            <person name="Lipzen A."/>
            <person name="Lundell T."/>
            <person name="Morin E."/>
            <person name="Murat C."/>
            <person name="Sun H."/>
            <person name="Tunlid A."/>
            <person name="Henrissat B."/>
            <person name="Grigoriev I.V."/>
            <person name="Hibbett D.S."/>
            <person name="Martin F."/>
            <person name="Nordberg H.P."/>
            <person name="Cantor M.N."/>
            <person name="Hua S.X."/>
        </authorList>
    </citation>
    <scope>NUCLEOTIDE SEQUENCE [LARGE SCALE GENOMIC DNA]</scope>
    <source>
        <strain evidence="9 10">LaAM-08-1</strain>
    </source>
</reference>
<feature type="transmembrane region" description="Helical" evidence="7">
    <location>
        <begin position="72"/>
        <end position="94"/>
    </location>
</feature>
<dbReference type="Pfam" id="PF07690">
    <property type="entry name" value="MFS_1"/>
    <property type="match status" value="1"/>
</dbReference>
<evidence type="ECO:0000256" key="5">
    <source>
        <dbReference type="ARBA" id="ARBA00023136"/>
    </source>
</evidence>
<keyword evidence="3 7" id="KW-0812">Transmembrane</keyword>
<evidence type="ECO:0000313" key="9">
    <source>
        <dbReference type="EMBL" id="KIJ96506.1"/>
    </source>
</evidence>
<dbReference type="PANTHER" id="PTHR23504:SF15">
    <property type="entry name" value="MAJOR FACILITATOR SUPERFAMILY (MFS) PROFILE DOMAIN-CONTAINING PROTEIN"/>
    <property type="match status" value="1"/>
</dbReference>
<feature type="transmembrane region" description="Helical" evidence="7">
    <location>
        <begin position="448"/>
        <end position="468"/>
    </location>
</feature>
<evidence type="ECO:0000256" key="7">
    <source>
        <dbReference type="SAM" id="Phobius"/>
    </source>
</evidence>
<feature type="transmembrane region" description="Helical" evidence="7">
    <location>
        <begin position="374"/>
        <end position="402"/>
    </location>
</feature>
<keyword evidence="5 7" id="KW-0472">Membrane</keyword>